<evidence type="ECO:0000256" key="2">
    <source>
        <dbReference type="ARBA" id="ARBA00023125"/>
    </source>
</evidence>
<keyword evidence="3" id="KW-0804">Transcription</keyword>
<dbReference type="PANTHER" id="PTHR30363:SF44">
    <property type="entry name" value="AGA OPERON TRANSCRIPTIONAL REPRESSOR-RELATED"/>
    <property type="match status" value="1"/>
</dbReference>
<dbReference type="InterPro" id="IPR018356">
    <property type="entry name" value="Tscrpt_reg_HTH_DeoR_CS"/>
</dbReference>
<reference evidence="5 6" key="1">
    <citation type="submission" date="2017-03" db="EMBL/GenBank/DDBJ databases">
        <title>Genome sequence of Geothermobacter sp. EPR-M, Deep-Sea Iron Reducer.</title>
        <authorList>
            <person name="Tully B."/>
            <person name="Savalia P."/>
            <person name="Abuyen K."/>
            <person name="Baughan C."/>
            <person name="Romero E."/>
            <person name="Ronkowski C."/>
            <person name="Torres B."/>
            <person name="Tremblay J."/>
            <person name="Trujillo A."/>
            <person name="Tyler M."/>
            <person name="Perez-Rodriguez I."/>
            <person name="Amend J."/>
        </authorList>
    </citation>
    <scope>NUCLEOTIDE SEQUENCE [LARGE SCALE GENOMIC DNA]</scope>
    <source>
        <strain evidence="5 6">EPR-M</strain>
    </source>
</reference>
<dbReference type="SUPFAM" id="SSF46785">
    <property type="entry name" value="Winged helix' DNA-binding domain"/>
    <property type="match status" value="1"/>
</dbReference>
<feature type="domain" description="HTH deoR-type" evidence="4">
    <location>
        <begin position="3"/>
        <end position="58"/>
    </location>
</feature>
<dbReference type="InterPro" id="IPR001034">
    <property type="entry name" value="DeoR_HTH"/>
</dbReference>
<proteinExistence type="predicted"/>
<evidence type="ECO:0000313" key="6">
    <source>
        <dbReference type="Proteomes" id="UP000193136"/>
    </source>
</evidence>
<organism evidence="5 6">
    <name type="scientific">Geothermobacter hydrogeniphilus</name>
    <dbReference type="NCBI Taxonomy" id="1969733"/>
    <lineage>
        <taxon>Bacteria</taxon>
        <taxon>Pseudomonadati</taxon>
        <taxon>Thermodesulfobacteriota</taxon>
        <taxon>Desulfuromonadia</taxon>
        <taxon>Desulfuromonadales</taxon>
        <taxon>Geothermobacteraceae</taxon>
        <taxon>Geothermobacter</taxon>
    </lineage>
</organism>
<dbReference type="InterPro" id="IPR050313">
    <property type="entry name" value="Carb_Metab_HTH_regulators"/>
</dbReference>
<dbReference type="PROSITE" id="PS00894">
    <property type="entry name" value="HTH_DEOR_1"/>
    <property type="match status" value="1"/>
</dbReference>
<evidence type="ECO:0000256" key="3">
    <source>
        <dbReference type="ARBA" id="ARBA00023163"/>
    </source>
</evidence>
<keyword evidence="2" id="KW-0238">DNA-binding</keyword>
<evidence type="ECO:0000313" key="5">
    <source>
        <dbReference type="EMBL" id="ORJ60442.1"/>
    </source>
</evidence>
<dbReference type="PRINTS" id="PR00037">
    <property type="entry name" value="HTHLACR"/>
</dbReference>
<dbReference type="AlphaFoldDB" id="A0A1X0Y5U3"/>
<keyword evidence="1" id="KW-0805">Transcription regulation</keyword>
<name>A0A1X0Y5U3_9BACT</name>
<dbReference type="Pfam" id="PF08220">
    <property type="entry name" value="HTH_DeoR"/>
    <property type="match status" value="1"/>
</dbReference>
<dbReference type="PROSITE" id="PS51000">
    <property type="entry name" value="HTH_DEOR_2"/>
    <property type="match status" value="1"/>
</dbReference>
<dbReference type="EMBL" id="NAAD01000008">
    <property type="protein sequence ID" value="ORJ60442.1"/>
    <property type="molecule type" value="Genomic_DNA"/>
</dbReference>
<dbReference type="InterPro" id="IPR036390">
    <property type="entry name" value="WH_DNA-bd_sf"/>
</dbReference>
<dbReference type="RefSeq" id="WP_085010197.1">
    <property type="nucleotide sequence ID" value="NZ_NAAD01000008.1"/>
</dbReference>
<dbReference type="GO" id="GO:0003677">
    <property type="term" value="F:DNA binding"/>
    <property type="evidence" value="ECO:0007669"/>
    <property type="project" value="UniProtKB-KW"/>
</dbReference>
<keyword evidence="6" id="KW-1185">Reference proteome</keyword>
<protein>
    <recommendedName>
        <fullName evidence="4">HTH deoR-type domain-containing protein</fullName>
    </recommendedName>
</protein>
<dbReference type="OrthoDB" id="9797223at2"/>
<dbReference type="Gene3D" id="1.10.10.10">
    <property type="entry name" value="Winged helix-like DNA-binding domain superfamily/Winged helix DNA-binding domain"/>
    <property type="match status" value="1"/>
</dbReference>
<dbReference type="InterPro" id="IPR036388">
    <property type="entry name" value="WH-like_DNA-bd_sf"/>
</dbReference>
<sequence length="216" mass="23586">MRGTERRKLVLERLEAEGSLSINELAAVLGVSKMTVHRDLDLLEKRGALRRIHGGAVLPKPEAPVEQERSGGSHGLRECMICFRPATQHLVYSMTLRDGTQRHACCPHCGISAQLSLGAQVIMALTADYLSGQLHSVQRSFFLYGSTAAPCCRPSILTFVEEENARRFQAGFGGELGRFEDALNYLRAELQFNAGEPGCPSCAVLVEENAGRNSVT</sequence>
<gene>
    <name evidence="5" type="ORF">B5V00_07700</name>
</gene>
<dbReference type="STRING" id="1969733.B5V00_07700"/>
<dbReference type="SUPFAM" id="SSF160387">
    <property type="entry name" value="NosL/MerB-like"/>
    <property type="match status" value="1"/>
</dbReference>
<accession>A0A1X0Y5U3</accession>
<evidence type="ECO:0000259" key="4">
    <source>
        <dbReference type="PROSITE" id="PS51000"/>
    </source>
</evidence>
<dbReference type="GO" id="GO:0003700">
    <property type="term" value="F:DNA-binding transcription factor activity"/>
    <property type="evidence" value="ECO:0007669"/>
    <property type="project" value="InterPro"/>
</dbReference>
<dbReference type="Proteomes" id="UP000193136">
    <property type="component" value="Unassembled WGS sequence"/>
</dbReference>
<dbReference type="SMART" id="SM00420">
    <property type="entry name" value="HTH_DEOR"/>
    <property type="match status" value="1"/>
</dbReference>
<evidence type="ECO:0000256" key="1">
    <source>
        <dbReference type="ARBA" id="ARBA00023015"/>
    </source>
</evidence>
<dbReference type="PANTHER" id="PTHR30363">
    <property type="entry name" value="HTH-TYPE TRANSCRIPTIONAL REGULATOR SRLR-RELATED"/>
    <property type="match status" value="1"/>
</dbReference>
<comment type="caution">
    <text evidence="5">The sequence shown here is derived from an EMBL/GenBank/DDBJ whole genome shotgun (WGS) entry which is preliminary data.</text>
</comment>